<dbReference type="PANTHER" id="PTHR48118:SF1">
    <property type="entry name" value="SPINDLE AND KINETOCHORE-ASSOCIATED PROTEIN 3"/>
    <property type="match status" value="1"/>
</dbReference>
<evidence type="ECO:0000256" key="2">
    <source>
        <dbReference type="ARBA" id="ARBA00004629"/>
    </source>
</evidence>
<dbReference type="RefSeq" id="XP_020314856.1">
    <property type="nucleotide sequence ID" value="XM_020459267.2"/>
</dbReference>
<dbReference type="Proteomes" id="UP000694557">
    <property type="component" value="Unassembled WGS sequence"/>
</dbReference>
<evidence type="ECO:0000256" key="11">
    <source>
        <dbReference type="ARBA" id="ARBA00023306"/>
    </source>
</evidence>
<keyword evidence="8" id="KW-0498">Mitosis</keyword>
<keyword evidence="9" id="KW-0995">Kinetochore</keyword>
<evidence type="ECO:0000256" key="12">
    <source>
        <dbReference type="ARBA" id="ARBA00023328"/>
    </source>
</evidence>
<proteinExistence type="inferred from homology"/>
<dbReference type="GeneID" id="109869256"/>
<evidence type="ECO:0000256" key="1">
    <source>
        <dbReference type="ARBA" id="ARBA00004186"/>
    </source>
</evidence>
<evidence type="ECO:0000256" key="7">
    <source>
        <dbReference type="ARBA" id="ARBA00022701"/>
    </source>
</evidence>
<feature type="region of interest" description="Disordered" evidence="13">
    <location>
        <begin position="361"/>
        <end position="387"/>
    </location>
</feature>
<organism evidence="14 15">
    <name type="scientific">Oncorhynchus kisutch</name>
    <name type="common">Coho salmon</name>
    <name type="synonym">Salmo kisutch</name>
    <dbReference type="NCBI Taxonomy" id="8019"/>
    <lineage>
        <taxon>Eukaryota</taxon>
        <taxon>Metazoa</taxon>
        <taxon>Chordata</taxon>
        <taxon>Craniata</taxon>
        <taxon>Vertebrata</taxon>
        <taxon>Euteleostomi</taxon>
        <taxon>Actinopterygii</taxon>
        <taxon>Neopterygii</taxon>
        <taxon>Teleostei</taxon>
        <taxon>Protacanthopterygii</taxon>
        <taxon>Salmoniformes</taxon>
        <taxon>Salmonidae</taxon>
        <taxon>Salmoninae</taxon>
        <taxon>Oncorhynchus</taxon>
    </lineage>
</organism>
<dbReference type="AlphaFoldDB" id="A0A8C7C8N6"/>
<keyword evidence="11" id="KW-0131">Cell cycle</keyword>
<accession>A0A8C7C8N6</accession>
<feature type="region of interest" description="Disordered" evidence="13">
    <location>
        <begin position="105"/>
        <end position="156"/>
    </location>
</feature>
<feature type="compositionally biased region" description="Acidic residues" evidence="13">
    <location>
        <begin position="133"/>
        <end position="143"/>
    </location>
</feature>
<reference evidence="14" key="2">
    <citation type="submission" date="2025-09" db="UniProtKB">
        <authorList>
            <consortium name="Ensembl"/>
        </authorList>
    </citation>
    <scope>IDENTIFICATION</scope>
</reference>
<dbReference type="GO" id="GO:0000278">
    <property type="term" value="P:mitotic cell cycle"/>
    <property type="evidence" value="ECO:0007669"/>
    <property type="project" value="TreeGrafter"/>
</dbReference>
<keyword evidence="5" id="KW-0963">Cytoplasm</keyword>
<sequence>MDSSARFFTKLRNLAVNLETETASLQQAHQNYDDEDHSTEGAVRVLQELHSEVRGLKGQVKEQLVCQQAGENDLRSFIKMCMVLKQRTTEDIQRLMRHYEKYGYSAPKSTQKQSESSGQEAEASEKEDKGETEGGEEDQEEGEGYLTSVTPLKMPPPPFIDPLRTPQLSDFGLSEIHLKRVLGGTVFSSAEAPMPMMTLPLPSLVLAMQPPMPKTPKCTLRMDEDDDLLTPRMVDFGLTEHTVCLNNDFTMDLQRKKPTKPLSSAVSLGLGAMSQRPAHVLCTPPSNSMMYSLATMESPEPPVFCTPGLKITKSQRHALSPPLQGKIDPESPCRLGNHQATPEVPAFETPYINRLLSTRKGERNTQADQDQDQDHSELPTSNRGSSQAWSYNVSEISIIGCTEEKLTPEMPSLESFLGSSLPYRGGGGTSGEQTMGSGEPPLSFLDQDGPTQTFNLGTPRVRGDYPEPSTPEMPDLSSVTQDIFKLISQSKKLPTAVVQPHLKPSTLHTATGKENRAQSLAVVSEREFLSLPSYLRQIPLSSLNQAIQKINGAKEERGHSGDAGPAWFLMEELKRITGVGTKAPMYFLCLTELKRLEHVQGVGTSAMYKVLSKTRT</sequence>
<keyword evidence="4" id="KW-0158">Chromosome</keyword>
<dbReference type="Ensembl" id="ENSOKIT00005003274.1">
    <property type="protein sequence ID" value="ENSOKIP00005003107.1"/>
    <property type="gene ID" value="ENSOKIG00005001455.1"/>
</dbReference>
<dbReference type="GO" id="GO:0007059">
    <property type="term" value="P:chromosome segregation"/>
    <property type="evidence" value="ECO:0007669"/>
    <property type="project" value="InterPro"/>
</dbReference>
<dbReference type="KEGG" id="oki:109869256"/>
<dbReference type="GeneTree" id="ENSGT00500000045005"/>
<keyword evidence="15" id="KW-1185">Reference proteome</keyword>
<evidence type="ECO:0000256" key="8">
    <source>
        <dbReference type="ARBA" id="ARBA00022776"/>
    </source>
</evidence>
<evidence type="ECO:0000256" key="5">
    <source>
        <dbReference type="ARBA" id="ARBA00022490"/>
    </source>
</evidence>
<keyword evidence="12" id="KW-0137">Centromere</keyword>
<evidence type="ECO:0000313" key="14">
    <source>
        <dbReference type="Ensembl" id="ENSOKIP00005003107.1"/>
    </source>
</evidence>
<dbReference type="GO" id="GO:0000940">
    <property type="term" value="C:outer kinetochore"/>
    <property type="evidence" value="ECO:0007669"/>
    <property type="project" value="InterPro"/>
</dbReference>
<feature type="compositionally biased region" description="Basic and acidic residues" evidence="13">
    <location>
        <begin position="123"/>
        <end position="132"/>
    </location>
</feature>
<evidence type="ECO:0000313" key="15">
    <source>
        <dbReference type="Proteomes" id="UP000694557"/>
    </source>
</evidence>
<dbReference type="InterPro" id="IPR033341">
    <property type="entry name" value="SKA3"/>
</dbReference>
<dbReference type="PANTHER" id="PTHR48118">
    <property type="entry name" value="SPINDLE AND KINETOCHORE-ASSOCIATED PROTEIN 3"/>
    <property type="match status" value="1"/>
</dbReference>
<keyword evidence="6" id="KW-0132">Cell division</keyword>
<dbReference type="Gene3D" id="6.10.250.1400">
    <property type="match status" value="1"/>
</dbReference>
<evidence type="ECO:0000256" key="9">
    <source>
        <dbReference type="ARBA" id="ARBA00022838"/>
    </source>
</evidence>
<dbReference type="CTD" id="221150"/>
<evidence type="ECO:0000256" key="10">
    <source>
        <dbReference type="ARBA" id="ARBA00023212"/>
    </source>
</evidence>
<protein>
    <submittedName>
        <fullName evidence="14">Spindle and kinetochore associated complex subunit 3</fullName>
    </submittedName>
</protein>
<reference evidence="14" key="1">
    <citation type="submission" date="2025-08" db="UniProtKB">
        <authorList>
            <consortium name="Ensembl"/>
        </authorList>
    </citation>
    <scope>IDENTIFICATION</scope>
</reference>
<dbReference type="GO" id="GO:0005876">
    <property type="term" value="C:spindle microtubule"/>
    <property type="evidence" value="ECO:0007669"/>
    <property type="project" value="TreeGrafter"/>
</dbReference>
<evidence type="ECO:0000256" key="6">
    <source>
        <dbReference type="ARBA" id="ARBA00022618"/>
    </source>
</evidence>
<comment type="similarity">
    <text evidence="3">Belongs to the SKA3 family.</text>
</comment>
<dbReference type="GO" id="GO:0051301">
    <property type="term" value="P:cell division"/>
    <property type="evidence" value="ECO:0007669"/>
    <property type="project" value="UniProtKB-KW"/>
</dbReference>
<keyword evidence="7" id="KW-0493">Microtubule</keyword>
<keyword evidence="10" id="KW-0206">Cytoskeleton</keyword>
<feature type="compositionally biased region" description="Low complexity" evidence="13">
    <location>
        <begin position="111"/>
        <end position="121"/>
    </location>
</feature>
<evidence type="ECO:0000256" key="4">
    <source>
        <dbReference type="ARBA" id="ARBA00022454"/>
    </source>
</evidence>
<evidence type="ECO:0000256" key="3">
    <source>
        <dbReference type="ARBA" id="ARBA00007716"/>
    </source>
</evidence>
<feature type="region of interest" description="Disordered" evidence="13">
    <location>
        <begin position="456"/>
        <end position="476"/>
    </location>
</feature>
<gene>
    <name evidence="14" type="primary">ska3</name>
</gene>
<evidence type="ECO:0000256" key="13">
    <source>
        <dbReference type="SAM" id="MobiDB-lite"/>
    </source>
</evidence>
<feature type="compositionally biased region" description="Polar residues" evidence="13">
    <location>
        <begin position="378"/>
        <end position="387"/>
    </location>
</feature>
<name>A0A8C7C8N6_ONCKI</name>
<comment type="subcellular location">
    <subcellularLocation>
        <location evidence="2">Chromosome</location>
        <location evidence="2">Centromere</location>
        <location evidence="2">Kinetochore</location>
    </subcellularLocation>
    <subcellularLocation>
        <location evidence="1">Cytoplasm</location>
        <location evidence="1">Cytoskeleton</location>
        <location evidence="1">Spindle</location>
    </subcellularLocation>
</comment>